<evidence type="ECO:0000313" key="2">
    <source>
        <dbReference type="EMBL" id="KAF7283430.1"/>
    </source>
</evidence>
<feature type="compositionally biased region" description="Basic and acidic residues" evidence="1">
    <location>
        <begin position="52"/>
        <end position="61"/>
    </location>
</feature>
<feature type="compositionally biased region" description="Basic and acidic residues" evidence="1">
    <location>
        <begin position="28"/>
        <end position="37"/>
    </location>
</feature>
<reference evidence="2" key="1">
    <citation type="submission" date="2020-08" db="EMBL/GenBank/DDBJ databases">
        <title>Genome sequencing and assembly of the red palm weevil Rhynchophorus ferrugineus.</title>
        <authorList>
            <person name="Dias G.B."/>
            <person name="Bergman C.M."/>
            <person name="Manee M."/>
        </authorList>
    </citation>
    <scope>NUCLEOTIDE SEQUENCE</scope>
    <source>
        <strain evidence="2">AA-2017</strain>
        <tissue evidence="2">Whole larva</tissue>
    </source>
</reference>
<gene>
    <name evidence="2" type="ORF">GWI33_000570</name>
</gene>
<feature type="region of interest" description="Disordered" evidence="1">
    <location>
        <begin position="1"/>
        <end position="78"/>
    </location>
</feature>
<name>A0A834IMR3_RHYFE</name>
<accession>A0A834IMR3</accession>
<keyword evidence="3" id="KW-1185">Reference proteome</keyword>
<evidence type="ECO:0000256" key="1">
    <source>
        <dbReference type="SAM" id="MobiDB-lite"/>
    </source>
</evidence>
<evidence type="ECO:0000313" key="3">
    <source>
        <dbReference type="Proteomes" id="UP000625711"/>
    </source>
</evidence>
<protein>
    <submittedName>
        <fullName evidence="2">Uncharacterized protein</fullName>
    </submittedName>
</protein>
<dbReference type="AlphaFoldDB" id="A0A834IMR3"/>
<dbReference type="EMBL" id="JAACXV010000108">
    <property type="protein sequence ID" value="KAF7283430.1"/>
    <property type="molecule type" value="Genomic_DNA"/>
</dbReference>
<comment type="caution">
    <text evidence="2">The sequence shown here is derived from an EMBL/GenBank/DDBJ whole genome shotgun (WGS) entry which is preliminary data.</text>
</comment>
<organism evidence="2 3">
    <name type="scientific">Rhynchophorus ferrugineus</name>
    <name type="common">Red palm weevil</name>
    <name type="synonym">Curculio ferrugineus</name>
    <dbReference type="NCBI Taxonomy" id="354439"/>
    <lineage>
        <taxon>Eukaryota</taxon>
        <taxon>Metazoa</taxon>
        <taxon>Ecdysozoa</taxon>
        <taxon>Arthropoda</taxon>
        <taxon>Hexapoda</taxon>
        <taxon>Insecta</taxon>
        <taxon>Pterygota</taxon>
        <taxon>Neoptera</taxon>
        <taxon>Endopterygota</taxon>
        <taxon>Coleoptera</taxon>
        <taxon>Polyphaga</taxon>
        <taxon>Cucujiformia</taxon>
        <taxon>Curculionidae</taxon>
        <taxon>Dryophthorinae</taxon>
        <taxon>Rhynchophorus</taxon>
    </lineage>
</organism>
<sequence length="78" mass="8961">MSFSEPPSSKHMIVHSCSLRKMCRRKSRPVEENRRDSGTAPSHNKAASKTRPRNEEKETGRKTGTTGREMDLSLFHKY</sequence>
<proteinExistence type="predicted"/>
<dbReference type="Proteomes" id="UP000625711">
    <property type="component" value="Unassembled WGS sequence"/>
</dbReference>